<comment type="similarity">
    <text evidence="3">Belongs to the alanine racemase family.</text>
</comment>
<dbReference type="GO" id="GO:0030170">
    <property type="term" value="F:pyridoxal phosphate binding"/>
    <property type="evidence" value="ECO:0007669"/>
    <property type="project" value="TreeGrafter"/>
</dbReference>
<dbReference type="Pfam" id="PF01168">
    <property type="entry name" value="Ala_racemase_N"/>
    <property type="match status" value="1"/>
</dbReference>
<dbReference type="InterPro" id="IPR000821">
    <property type="entry name" value="Ala_racemase"/>
</dbReference>
<evidence type="ECO:0000256" key="6">
    <source>
        <dbReference type="ARBA" id="ARBA00023235"/>
    </source>
</evidence>
<dbReference type="OrthoDB" id="9813814at2"/>
<dbReference type="Gene3D" id="2.40.37.10">
    <property type="entry name" value="Lyase, Ornithine Decarboxylase, Chain A, domain 1"/>
    <property type="match status" value="1"/>
</dbReference>
<evidence type="ECO:0000256" key="5">
    <source>
        <dbReference type="ARBA" id="ARBA00022898"/>
    </source>
</evidence>
<feature type="domain" description="Alanine racemase C-terminal" evidence="8">
    <location>
        <begin position="237"/>
        <end position="362"/>
    </location>
</feature>
<feature type="modified residue" description="N6-(pyridoxal phosphate)lysine" evidence="7">
    <location>
        <position position="37"/>
    </location>
</feature>
<protein>
    <recommendedName>
        <fullName evidence="4">alanine racemase</fullName>
        <ecNumber evidence="4">5.1.1.1</ecNumber>
    </recommendedName>
</protein>
<organism evidence="9 10">
    <name type="scientific">Acuticoccus sediminis</name>
    <dbReference type="NCBI Taxonomy" id="2184697"/>
    <lineage>
        <taxon>Bacteria</taxon>
        <taxon>Pseudomonadati</taxon>
        <taxon>Pseudomonadota</taxon>
        <taxon>Alphaproteobacteria</taxon>
        <taxon>Hyphomicrobiales</taxon>
        <taxon>Amorphaceae</taxon>
        <taxon>Acuticoccus</taxon>
    </lineage>
</organism>
<dbReference type="Pfam" id="PF00842">
    <property type="entry name" value="Ala_racemase_C"/>
    <property type="match status" value="1"/>
</dbReference>
<evidence type="ECO:0000259" key="8">
    <source>
        <dbReference type="SMART" id="SM01005"/>
    </source>
</evidence>
<evidence type="ECO:0000256" key="1">
    <source>
        <dbReference type="ARBA" id="ARBA00000316"/>
    </source>
</evidence>
<dbReference type="InterPro" id="IPR029066">
    <property type="entry name" value="PLP-binding_barrel"/>
</dbReference>
<evidence type="ECO:0000256" key="2">
    <source>
        <dbReference type="ARBA" id="ARBA00001933"/>
    </source>
</evidence>
<dbReference type="PROSITE" id="PS00395">
    <property type="entry name" value="ALANINE_RACEMASE"/>
    <property type="match status" value="1"/>
</dbReference>
<dbReference type="Gene3D" id="3.20.20.10">
    <property type="entry name" value="Alanine racemase"/>
    <property type="match status" value="1"/>
</dbReference>
<dbReference type="NCBIfam" id="TIGR00492">
    <property type="entry name" value="alr"/>
    <property type="match status" value="1"/>
</dbReference>
<dbReference type="EMBL" id="QHHQ01000009">
    <property type="protein sequence ID" value="RAH97368.1"/>
    <property type="molecule type" value="Genomic_DNA"/>
</dbReference>
<dbReference type="SMART" id="SM01005">
    <property type="entry name" value="Ala_racemase_C"/>
    <property type="match status" value="1"/>
</dbReference>
<dbReference type="GO" id="GO:0005829">
    <property type="term" value="C:cytosol"/>
    <property type="evidence" value="ECO:0007669"/>
    <property type="project" value="TreeGrafter"/>
</dbReference>
<dbReference type="CDD" id="cd00430">
    <property type="entry name" value="PLPDE_III_AR"/>
    <property type="match status" value="1"/>
</dbReference>
<reference evidence="9 10" key="1">
    <citation type="submission" date="2018-05" db="EMBL/GenBank/DDBJ databases">
        <title>Acuticoccus sediminis sp. nov., isolated from deep-sea sediment of Indian Ocean.</title>
        <authorList>
            <person name="Liu X."/>
            <person name="Lai Q."/>
            <person name="Du Y."/>
            <person name="Sun F."/>
            <person name="Zhang X."/>
            <person name="Wang S."/>
            <person name="Shao Z."/>
        </authorList>
    </citation>
    <scope>NUCLEOTIDE SEQUENCE [LARGE SCALE GENOMIC DNA]</scope>
    <source>
        <strain evidence="9 10">PTG4-2</strain>
    </source>
</reference>
<evidence type="ECO:0000256" key="3">
    <source>
        <dbReference type="ARBA" id="ARBA00007880"/>
    </source>
</evidence>
<comment type="caution">
    <text evidence="9">The sequence shown here is derived from an EMBL/GenBank/DDBJ whole genome shotgun (WGS) entry which is preliminary data.</text>
</comment>
<sequence length="374" mass="38986">MSFLRPATITIDLDALAHNVGLYRRVAGSSTFFAVIKGDGYGIGIVAAARTCLAAGADAVALGNPDDVAALRQAGIDAPMLLYASTLPQDAADVAALGVMPTIHDRASLDAFAATGRRLDVWVKVDCGLGRLGFARGTWHEAFAALAEAKTLRLAGVYTHVRDTHDPVALAEQGGLFNVACAAASGAGFSGFSRMLASSRVVLERPEFHFDAINPGKGMYGYGDPDWAYADEIRPVVAKVAGRVIQVKTHPAGTVFYGDSAPLDVPRVSAVVPMGHCDGFNHRPPCGEVIVAGRRCPIVARRGIEHTVVDVTGVDAAVGDEAVFIGSQGAETITLAEVAAVLGVHPPELIARIARMAPREYLPASAAAARQAAE</sequence>
<comment type="cofactor">
    <cofactor evidence="2 7">
        <name>pyridoxal 5'-phosphate</name>
        <dbReference type="ChEBI" id="CHEBI:597326"/>
    </cofactor>
</comment>
<dbReference type="InterPro" id="IPR011079">
    <property type="entry name" value="Ala_racemase_C"/>
</dbReference>
<dbReference type="RefSeq" id="WP_111351925.1">
    <property type="nucleotide sequence ID" value="NZ_QHHQ01000009.1"/>
</dbReference>
<evidence type="ECO:0000256" key="4">
    <source>
        <dbReference type="ARBA" id="ARBA00013089"/>
    </source>
</evidence>
<dbReference type="InterPro" id="IPR001608">
    <property type="entry name" value="Ala_racemase_N"/>
</dbReference>
<dbReference type="SUPFAM" id="SSF51419">
    <property type="entry name" value="PLP-binding barrel"/>
    <property type="match status" value="1"/>
</dbReference>
<dbReference type="EC" id="5.1.1.1" evidence="4"/>
<keyword evidence="6" id="KW-0413">Isomerase</keyword>
<keyword evidence="10" id="KW-1185">Reference proteome</keyword>
<accession>A0A8B2NF07</accession>
<proteinExistence type="inferred from homology"/>
<name>A0A8B2NF07_9HYPH</name>
<dbReference type="InterPro" id="IPR009006">
    <property type="entry name" value="Ala_racemase/Decarboxylase_C"/>
</dbReference>
<dbReference type="GO" id="GO:0008784">
    <property type="term" value="F:alanine racemase activity"/>
    <property type="evidence" value="ECO:0007669"/>
    <property type="project" value="UniProtKB-EC"/>
</dbReference>
<dbReference type="InterPro" id="IPR020622">
    <property type="entry name" value="Ala_racemase_pyridoxalP-BS"/>
</dbReference>
<dbReference type="GO" id="GO:0030632">
    <property type="term" value="P:D-alanine biosynthetic process"/>
    <property type="evidence" value="ECO:0007669"/>
    <property type="project" value="TreeGrafter"/>
</dbReference>
<dbReference type="AlphaFoldDB" id="A0A8B2NF07"/>
<dbReference type="PRINTS" id="PR00992">
    <property type="entry name" value="ALARACEMASE"/>
</dbReference>
<dbReference type="Proteomes" id="UP000249590">
    <property type="component" value="Unassembled WGS sequence"/>
</dbReference>
<keyword evidence="5 7" id="KW-0663">Pyridoxal phosphate</keyword>
<evidence type="ECO:0000256" key="7">
    <source>
        <dbReference type="PIRSR" id="PIRSR600821-50"/>
    </source>
</evidence>
<evidence type="ECO:0000313" key="10">
    <source>
        <dbReference type="Proteomes" id="UP000249590"/>
    </source>
</evidence>
<gene>
    <name evidence="9" type="primary">alr</name>
    <name evidence="9" type="ORF">DLJ53_29675</name>
</gene>
<comment type="catalytic activity">
    <reaction evidence="1">
        <text>L-alanine = D-alanine</text>
        <dbReference type="Rhea" id="RHEA:20249"/>
        <dbReference type="ChEBI" id="CHEBI:57416"/>
        <dbReference type="ChEBI" id="CHEBI:57972"/>
        <dbReference type="EC" id="5.1.1.1"/>
    </reaction>
</comment>
<dbReference type="PANTHER" id="PTHR30511">
    <property type="entry name" value="ALANINE RACEMASE"/>
    <property type="match status" value="1"/>
</dbReference>
<evidence type="ECO:0000313" key="9">
    <source>
        <dbReference type="EMBL" id="RAH97368.1"/>
    </source>
</evidence>
<dbReference type="SUPFAM" id="SSF50621">
    <property type="entry name" value="Alanine racemase C-terminal domain-like"/>
    <property type="match status" value="1"/>
</dbReference>
<dbReference type="PANTHER" id="PTHR30511:SF0">
    <property type="entry name" value="ALANINE RACEMASE, CATABOLIC-RELATED"/>
    <property type="match status" value="1"/>
</dbReference>